<evidence type="ECO:0000256" key="7">
    <source>
        <dbReference type="ARBA" id="ARBA00026022"/>
    </source>
</evidence>
<accession>A0A0L0H331</accession>
<organism evidence="8 9">
    <name type="scientific">Spizellomyces punctatus (strain DAOM BR117)</name>
    <dbReference type="NCBI Taxonomy" id="645134"/>
    <lineage>
        <taxon>Eukaryota</taxon>
        <taxon>Fungi</taxon>
        <taxon>Fungi incertae sedis</taxon>
        <taxon>Chytridiomycota</taxon>
        <taxon>Chytridiomycota incertae sedis</taxon>
        <taxon>Chytridiomycetes</taxon>
        <taxon>Spizellomycetales</taxon>
        <taxon>Spizellomycetaceae</taxon>
        <taxon>Spizellomyces</taxon>
    </lineage>
</organism>
<name>A0A0L0H331_SPIPD</name>
<dbReference type="InParanoid" id="A0A0L0H331"/>
<dbReference type="InterPro" id="IPR030482">
    <property type="entry name" value="PDRG1"/>
</dbReference>
<protein>
    <recommendedName>
        <fullName evidence="4">p53 and DNA damage-regulated protein 1</fullName>
    </recommendedName>
</protein>
<dbReference type="SUPFAM" id="SSF46579">
    <property type="entry name" value="Prefoldin"/>
    <property type="match status" value="1"/>
</dbReference>
<dbReference type="Pfam" id="PF01920">
    <property type="entry name" value="Prefoldin_2"/>
    <property type="match status" value="1"/>
</dbReference>
<dbReference type="PANTHER" id="PTHR21162">
    <property type="entry name" value="P53 AND DNA DAMAGE-REGULATED PROTEIN"/>
    <property type="match status" value="1"/>
</dbReference>
<evidence type="ECO:0000256" key="4">
    <source>
        <dbReference type="ARBA" id="ARBA00016313"/>
    </source>
</evidence>
<evidence type="ECO:0000256" key="6">
    <source>
        <dbReference type="ARBA" id="ARBA00023186"/>
    </source>
</evidence>
<dbReference type="GO" id="GO:0006457">
    <property type="term" value="P:protein folding"/>
    <property type="evidence" value="ECO:0007669"/>
    <property type="project" value="InterPro"/>
</dbReference>
<dbReference type="EMBL" id="KQ257474">
    <property type="protein sequence ID" value="KNC95870.1"/>
    <property type="molecule type" value="Genomic_DNA"/>
</dbReference>
<dbReference type="GO" id="GO:0016272">
    <property type="term" value="C:prefoldin complex"/>
    <property type="evidence" value="ECO:0007669"/>
    <property type="project" value="InterPro"/>
</dbReference>
<evidence type="ECO:0000313" key="9">
    <source>
        <dbReference type="Proteomes" id="UP000053201"/>
    </source>
</evidence>
<dbReference type="OMA" id="DEKAMVC"/>
<evidence type="ECO:0000256" key="2">
    <source>
        <dbReference type="ARBA" id="ARBA00004496"/>
    </source>
</evidence>
<evidence type="ECO:0000256" key="5">
    <source>
        <dbReference type="ARBA" id="ARBA00022490"/>
    </source>
</evidence>
<keyword evidence="5" id="KW-0963">Cytoplasm</keyword>
<dbReference type="InterPro" id="IPR009053">
    <property type="entry name" value="Prefoldin"/>
</dbReference>
<dbReference type="GO" id="GO:0005737">
    <property type="term" value="C:cytoplasm"/>
    <property type="evidence" value="ECO:0007669"/>
    <property type="project" value="UniProtKB-SubCell"/>
</dbReference>
<dbReference type="eggNOG" id="ENOG502S6V9">
    <property type="taxonomic scope" value="Eukaryota"/>
</dbReference>
<dbReference type="GeneID" id="27691876"/>
<gene>
    <name evidence="8" type="ORF">SPPG_08734</name>
</gene>
<dbReference type="AlphaFoldDB" id="A0A0L0H331"/>
<evidence type="ECO:0000256" key="3">
    <source>
        <dbReference type="ARBA" id="ARBA00008045"/>
    </source>
</evidence>
<proteinExistence type="inferred from homology"/>
<keyword evidence="6" id="KW-0143">Chaperone</keyword>
<dbReference type="VEuPathDB" id="FungiDB:SPPG_08734"/>
<dbReference type="Proteomes" id="UP000053201">
    <property type="component" value="Unassembled WGS sequence"/>
</dbReference>
<dbReference type="CDD" id="cd22860">
    <property type="entry name" value="PDRG1"/>
    <property type="match status" value="1"/>
</dbReference>
<dbReference type="Gene3D" id="1.10.287.370">
    <property type="match status" value="1"/>
</dbReference>
<comment type="similarity">
    <text evidence="3">Belongs to the prefoldin subunit beta family.</text>
</comment>
<dbReference type="GO" id="GO:0051082">
    <property type="term" value="F:unfolded protein binding"/>
    <property type="evidence" value="ECO:0007669"/>
    <property type="project" value="InterPro"/>
</dbReference>
<dbReference type="InterPro" id="IPR002777">
    <property type="entry name" value="PFD_beta-like"/>
</dbReference>
<comment type="subcellular location">
    <subcellularLocation>
        <location evidence="2">Cytoplasm</location>
    </subcellularLocation>
</comment>
<keyword evidence="9" id="KW-1185">Reference proteome</keyword>
<evidence type="ECO:0000256" key="1">
    <source>
        <dbReference type="ARBA" id="ARBA00003581"/>
    </source>
</evidence>
<comment type="function">
    <text evidence="1">May play a role in chaperone-mediated protein folding.</text>
</comment>
<dbReference type="RefSeq" id="XP_016603910.1">
    <property type="nucleotide sequence ID" value="XM_016756888.1"/>
</dbReference>
<sequence>MQYLQNQAELERIAEEILTEKQLIIDLDRRRNENRMALASFRQGKMKDDKRVYFFAGGLFMKLPKESAKENLEKDQQNIDAEISRLRDSIKERTRDLELKEKGKIDRTKGFELKSIGKDDLRTMVRHPVTD</sequence>
<evidence type="ECO:0000313" key="8">
    <source>
        <dbReference type="EMBL" id="KNC95870.1"/>
    </source>
</evidence>
<dbReference type="STRING" id="645134.A0A0L0H331"/>
<reference evidence="8 9" key="1">
    <citation type="submission" date="2009-08" db="EMBL/GenBank/DDBJ databases">
        <title>The Genome Sequence of Spizellomyces punctatus strain DAOM BR117.</title>
        <authorList>
            <consortium name="The Broad Institute Genome Sequencing Platform"/>
            <person name="Russ C."/>
            <person name="Cuomo C."/>
            <person name="Shea T."/>
            <person name="Young S.K."/>
            <person name="Zeng Q."/>
            <person name="Koehrsen M."/>
            <person name="Haas B."/>
            <person name="Borodovsky M."/>
            <person name="Guigo R."/>
            <person name="Alvarado L."/>
            <person name="Berlin A."/>
            <person name="Bochicchio J."/>
            <person name="Borenstein D."/>
            <person name="Chapman S."/>
            <person name="Chen Z."/>
            <person name="Engels R."/>
            <person name="Freedman E."/>
            <person name="Gellesch M."/>
            <person name="Goldberg J."/>
            <person name="Griggs A."/>
            <person name="Gujja S."/>
            <person name="Heiman D."/>
            <person name="Hepburn T."/>
            <person name="Howarth C."/>
            <person name="Jen D."/>
            <person name="Larson L."/>
            <person name="Lewis B."/>
            <person name="Mehta T."/>
            <person name="Park D."/>
            <person name="Pearson M."/>
            <person name="Roberts A."/>
            <person name="Saif S."/>
            <person name="Shenoy N."/>
            <person name="Sisk P."/>
            <person name="Stolte C."/>
            <person name="Sykes S."/>
            <person name="Thomson T."/>
            <person name="Walk T."/>
            <person name="White J."/>
            <person name="Yandava C."/>
            <person name="Burger G."/>
            <person name="Gray M.W."/>
            <person name="Holland P.W.H."/>
            <person name="King N."/>
            <person name="Lang F.B.F."/>
            <person name="Roger A.J."/>
            <person name="Ruiz-Trillo I."/>
            <person name="Lander E."/>
            <person name="Nusbaum C."/>
        </authorList>
    </citation>
    <scope>NUCLEOTIDE SEQUENCE [LARGE SCALE GENOMIC DNA]</scope>
    <source>
        <strain evidence="8 9">DAOM BR117</strain>
    </source>
</reference>
<comment type="subunit">
    <text evidence="7">Component of the PAQosome complex which is responsible for the biogenesis of several protein complexes and which consists of R2TP complex members RUVBL1, RUVBL2, RPAP3 and PIH1D1, URI complex members PFDN2, PFDN6, PDRG1, UXT and URI1 as well as ASDURF, POLR2E and DNAAF10/WDR92.</text>
</comment>
<dbReference type="PANTHER" id="PTHR21162:SF0">
    <property type="entry name" value="P53 AND DNA DAMAGE-REGULATED PROTEIN 1"/>
    <property type="match status" value="1"/>
</dbReference>
<dbReference type="OrthoDB" id="20282at2759"/>